<evidence type="ECO:0000313" key="1">
    <source>
        <dbReference type="EMBL" id="PZQ95170.1"/>
    </source>
</evidence>
<sequence length="97" mass="10816">MSDTAALLDTINKTLKAELPGVTQVVRRRIAAGIHRSLAESIKTRDSEISTLNRKVMDHTRELAEQQKRHRAAVHNAAKMALATVEKLYAETSEQSH</sequence>
<name>A0A2W5UB29_CERSP</name>
<protein>
    <submittedName>
        <fullName evidence="1">Uncharacterized protein</fullName>
    </submittedName>
</protein>
<dbReference type="EMBL" id="QFQS01000009">
    <property type="protein sequence ID" value="PZQ95170.1"/>
    <property type="molecule type" value="Genomic_DNA"/>
</dbReference>
<accession>A0A2W5UB29</accession>
<organism evidence="1 2">
    <name type="scientific">Cereibacter sphaeroides</name>
    <name type="common">Rhodobacter sphaeroides</name>
    <dbReference type="NCBI Taxonomy" id="1063"/>
    <lineage>
        <taxon>Bacteria</taxon>
        <taxon>Pseudomonadati</taxon>
        <taxon>Pseudomonadota</taxon>
        <taxon>Alphaproteobacteria</taxon>
        <taxon>Rhodobacterales</taxon>
        <taxon>Paracoccaceae</taxon>
        <taxon>Cereibacter</taxon>
    </lineage>
</organism>
<proteinExistence type="predicted"/>
<reference evidence="1 2" key="1">
    <citation type="submission" date="2017-08" db="EMBL/GenBank/DDBJ databases">
        <title>Infants hospitalized years apart are colonized by the same room-sourced microbial strains.</title>
        <authorList>
            <person name="Brooks B."/>
            <person name="Olm M.R."/>
            <person name="Firek B.A."/>
            <person name="Baker R."/>
            <person name="Thomas B.C."/>
            <person name="Morowitz M.J."/>
            <person name="Banfield J.F."/>
        </authorList>
    </citation>
    <scope>NUCLEOTIDE SEQUENCE [LARGE SCALE GENOMIC DNA]</scope>
    <source>
        <strain evidence="1">S2_003_000_R2_11</strain>
    </source>
</reference>
<comment type="caution">
    <text evidence="1">The sequence shown here is derived from an EMBL/GenBank/DDBJ whole genome shotgun (WGS) entry which is preliminary data.</text>
</comment>
<dbReference type="Proteomes" id="UP000248975">
    <property type="component" value="Unassembled WGS sequence"/>
</dbReference>
<evidence type="ECO:0000313" key="2">
    <source>
        <dbReference type="Proteomes" id="UP000248975"/>
    </source>
</evidence>
<gene>
    <name evidence="1" type="ORF">DI533_20175</name>
</gene>
<dbReference type="AlphaFoldDB" id="A0A2W5UB29"/>